<accession>A0A2W5PHQ4</accession>
<dbReference type="Proteomes" id="UP000249135">
    <property type="component" value="Unassembled WGS sequence"/>
</dbReference>
<sequence>RESPLPKYRDEIELLNSCARPVMPVLNFVGSPQAAGREGAWRELLAAAGLHAVVRFDAAAPFTGAERDLYHDLGALLPAHREALRGVAAHLAQEAAARRNAACRVIAEGIVDGAALRREVPSGTMADPKGRQAEVDALRRSVFERAQRGIDDLLALHGFREGDAAEAPLPQLQGRWRLDLFHPETLKQAGVRLGQGAAVGAAIGVVADLAVAGISLGAGAAVGGAIGGALAQGWGPFGRRLVGRLRGVQELTVEDGVLFVMADWQLRVLQGLERRGHGAMAPPTGAAARLPPGRAQALAAAVKAAQPARAHPDWAEPRRRFGRSLTDGAREAVVDAVAKPVAGAAAGPAG</sequence>
<dbReference type="Pfam" id="PF11981">
    <property type="entry name" value="DUF3482"/>
    <property type="match status" value="1"/>
</dbReference>
<evidence type="ECO:0000313" key="1">
    <source>
        <dbReference type="EMBL" id="PZQ62345.1"/>
    </source>
</evidence>
<dbReference type="InterPro" id="IPR021871">
    <property type="entry name" value="DUF3482"/>
</dbReference>
<dbReference type="EMBL" id="QFPP01000637">
    <property type="protein sequence ID" value="PZQ62345.1"/>
    <property type="molecule type" value="Genomic_DNA"/>
</dbReference>
<comment type="caution">
    <text evidence="1">The sequence shown here is derived from an EMBL/GenBank/DDBJ whole genome shotgun (WGS) entry which is preliminary data.</text>
</comment>
<proteinExistence type="predicted"/>
<name>A0A2W5PHQ4_VARPD</name>
<dbReference type="AlphaFoldDB" id="A0A2W5PHQ4"/>
<organism evidence="1 2">
    <name type="scientific">Variovorax paradoxus</name>
    <dbReference type="NCBI Taxonomy" id="34073"/>
    <lineage>
        <taxon>Bacteria</taxon>
        <taxon>Pseudomonadati</taxon>
        <taxon>Pseudomonadota</taxon>
        <taxon>Betaproteobacteria</taxon>
        <taxon>Burkholderiales</taxon>
        <taxon>Comamonadaceae</taxon>
        <taxon>Variovorax</taxon>
    </lineage>
</organism>
<evidence type="ECO:0000313" key="2">
    <source>
        <dbReference type="Proteomes" id="UP000249135"/>
    </source>
</evidence>
<feature type="non-terminal residue" evidence="1">
    <location>
        <position position="1"/>
    </location>
</feature>
<gene>
    <name evidence="1" type="ORF">DI563_28550</name>
</gene>
<protein>
    <submittedName>
        <fullName evidence="1">DUF3482 domain-containing protein</fullName>
    </submittedName>
</protein>
<reference evidence="1 2" key="1">
    <citation type="submission" date="2017-08" db="EMBL/GenBank/DDBJ databases">
        <title>Infants hospitalized years apart are colonized by the same room-sourced microbial strains.</title>
        <authorList>
            <person name="Brooks B."/>
            <person name="Olm M.R."/>
            <person name="Firek B.A."/>
            <person name="Baker R."/>
            <person name="Thomas B.C."/>
            <person name="Morowitz M.J."/>
            <person name="Banfield J.F."/>
        </authorList>
    </citation>
    <scope>NUCLEOTIDE SEQUENCE [LARGE SCALE GENOMIC DNA]</scope>
    <source>
        <strain evidence="1">S2_005_003_R2_41</strain>
    </source>
</reference>